<evidence type="ECO:0000313" key="2">
    <source>
        <dbReference type="EMBL" id="SBR08036.1"/>
    </source>
</evidence>
<name>A0A1A8JDS9_NOTKU</name>
<sequence length="103" mass="11520">VSHQRAGYIRRRKTRLRRRMIAVYCSWIPGLRALPLEGNLWFVPVLTPPPADPLSTSLTLPLRNDILAHSPTHLHLGPFPHLGYHPGSLPLQTTTLLPHNAAS</sequence>
<reference evidence="2" key="2">
    <citation type="submission" date="2016-06" db="EMBL/GenBank/DDBJ databases">
        <title>The genome of a short-lived fish provides insights into sex chromosome evolution and the genetic control of aging.</title>
        <authorList>
            <person name="Reichwald K."/>
            <person name="Felder M."/>
            <person name="Petzold A."/>
            <person name="Koch P."/>
            <person name="Groth M."/>
            <person name="Platzer M."/>
        </authorList>
    </citation>
    <scope>NUCLEOTIDE SEQUENCE</scope>
    <source>
        <tissue evidence="2">Brain</tissue>
    </source>
</reference>
<feature type="non-terminal residue" evidence="2">
    <location>
        <position position="1"/>
    </location>
</feature>
<proteinExistence type="predicted"/>
<keyword evidence="1" id="KW-1133">Transmembrane helix</keyword>
<keyword evidence="1" id="KW-0812">Transmembrane</keyword>
<reference evidence="2" key="1">
    <citation type="submission" date="2016-05" db="EMBL/GenBank/DDBJ databases">
        <authorList>
            <person name="Lavstsen T."/>
            <person name="Jespersen J.S."/>
        </authorList>
    </citation>
    <scope>NUCLEOTIDE SEQUENCE</scope>
    <source>
        <tissue evidence="2">Brain</tissue>
    </source>
</reference>
<feature type="non-terminal residue" evidence="2">
    <location>
        <position position="103"/>
    </location>
</feature>
<protein>
    <submittedName>
        <fullName evidence="2">HECT domain containing E3 ubiquitin protein ligase 4</fullName>
    </submittedName>
</protein>
<feature type="transmembrane region" description="Helical" evidence="1">
    <location>
        <begin position="21"/>
        <end position="43"/>
    </location>
</feature>
<dbReference type="EMBL" id="HAED01021350">
    <property type="protein sequence ID" value="SBR08036.1"/>
    <property type="molecule type" value="Transcribed_RNA"/>
</dbReference>
<accession>A0A1A8JDS9</accession>
<dbReference type="AlphaFoldDB" id="A0A1A8JDS9"/>
<evidence type="ECO:0000256" key="1">
    <source>
        <dbReference type="SAM" id="Phobius"/>
    </source>
</evidence>
<keyword evidence="1" id="KW-0472">Membrane</keyword>
<organism evidence="2">
    <name type="scientific">Nothobranchius kuhntae</name>
    <name type="common">Beira killifish</name>
    <dbReference type="NCBI Taxonomy" id="321403"/>
    <lineage>
        <taxon>Eukaryota</taxon>
        <taxon>Metazoa</taxon>
        <taxon>Chordata</taxon>
        <taxon>Craniata</taxon>
        <taxon>Vertebrata</taxon>
        <taxon>Euteleostomi</taxon>
        <taxon>Actinopterygii</taxon>
        <taxon>Neopterygii</taxon>
        <taxon>Teleostei</taxon>
        <taxon>Neoteleostei</taxon>
        <taxon>Acanthomorphata</taxon>
        <taxon>Ovalentaria</taxon>
        <taxon>Atherinomorphae</taxon>
        <taxon>Cyprinodontiformes</taxon>
        <taxon>Nothobranchiidae</taxon>
        <taxon>Nothobranchius</taxon>
    </lineage>
</organism>
<gene>
    <name evidence="2" type="primary">CU104716.1</name>
</gene>